<evidence type="ECO:0000256" key="2">
    <source>
        <dbReference type="ARBA" id="ARBA00022748"/>
    </source>
</evidence>
<evidence type="ECO:0000256" key="1">
    <source>
        <dbReference type="ARBA" id="ARBA00004196"/>
    </source>
</evidence>
<gene>
    <name evidence="6" type="ORF">FUAX_13680</name>
</gene>
<dbReference type="Gene3D" id="3.40.30.10">
    <property type="entry name" value="Glutaredoxin"/>
    <property type="match status" value="1"/>
</dbReference>
<dbReference type="PANTHER" id="PTHR42852">
    <property type="entry name" value="THIOL:DISULFIDE INTERCHANGE PROTEIN DSBE"/>
    <property type="match status" value="1"/>
</dbReference>
<dbReference type="PANTHER" id="PTHR42852:SF6">
    <property type="entry name" value="THIOL:DISULFIDE INTERCHANGE PROTEIN DSBE"/>
    <property type="match status" value="1"/>
</dbReference>
<evidence type="ECO:0000313" key="7">
    <source>
        <dbReference type="Proteomes" id="UP001348817"/>
    </source>
</evidence>
<evidence type="ECO:0000256" key="3">
    <source>
        <dbReference type="ARBA" id="ARBA00023157"/>
    </source>
</evidence>
<evidence type="ECO:0000259" key="5">
    <source>
        <dbReference type="PROSITE" id="PS51352"/>
    </source>
</evidence>
<dbReference type="InterPro" id="IPR013766">
    <property type="entry name" value="Thioredoxin_domain"/>
</dbReference>
<keyword evidence="7" id="KW-1185">Reference proteome</keyword>
<dbReference type="EMBL" id="AP025314">
    <property type="protein sequence ID" value="BDD08936.1"/>
    <property type="molecule type" value="Genomic_DNA"/>
</dbReference>
<dbReference type="RefSeq" id="WP_338394162.1">
    <property type="nucleotide sequence ID" value="NZ_AP025314.1"/>
</dbReference>
<keyword evidence="2" id="KW-0201">Cytochrome c-type biogenesis</keyword>
<organism evidence="6 7">
    <name type="scientific">Fulvitalea axinellae</name>
    <dbReference type="NCBI Taxonomy" id="1182444"/>
    <lineage>
        <taxon>Bacteria</taxon>
        <taxon>Pseudomonadati</taxon>
        <taxon>Bacteroidota</taxon>
        <taxon>Cytophagia</taxon>
        <taxon>Cytophagales</taxon>
        <taxon>Persicobacteraceae</taxon>
        <taxon>Fulvitalea</taxon>
    </lineage>
</organism>
<name>A0AAU9D7T2_9BACT</name>
<dbReference type="Proteomes" id="UP001348817">
    <property type="component" value="Chromosome"/>
</dbReference>
<proteinExistence type="predicted"/>
<dbReference type="Pfam" id="PF13905">
    <property type="entry name" value="Thioredoxin_8"/>
    <property type="match status" value="1"/>
</dbReference>
<dbReference type="GO" id="GO:0017004">
    <property type="term" value="P:cytochrome complex assembly"/>
    <property type="evidence" value="ECO:0007669"/>
    <property type="project" value="UniProtKB-KW"/>
</dbReference>
<dbReference type="GO" id="GO:0030313">
    <property type="term" value="C:cell envelope"/>
    <property type="evidence" value="ECO:0007669"/>
    <property type="project" value="UniProtKB-SubCell"/>
</dbReference>
<dbReference type="KEGG" id="fax:FUAX_13680"/>
<dbReference type="PROSITE" id="PS51257">
    <property type="entry name" value="PROKAR_LIPOPROTEIN"/>
    <property type="match status" value="1"/>
</dbReference>
<reference evidence="6 7" key="1">
    <citation type="submission" date="2021-12" db="EMBL/GenBank/DDBJ databases">
        <title>Genome sequencing of bacteria with rrn-lacking chromosome and rrn-plasmid.</title>
        <authorList>
            <person name="Anda M."/>
            <person name="Iwasaki W."/>
        </authorList>
    </citation>
    <scope>NUCLEOTIDE SEQUENCE [LARGE SCALE GENOMIC DNA]</scope>
    <source>
        <strain evidence="6 7">DSM 100852</strain>
    </source>
</reference>
<evidence type="ECO:0000313" key="6">
    <source>
        <dbReference type="EMBL" id="BDD08936.1"/>
    </source>
</evidence>
<sequence length="494" mass="56457">MKKIILACMSLFAFIACQPPAPQGKEGFAIVKGKILSGDIKEVRFEYINDNPITRKGISHIAKVDSASNFQIEIPVNGLATGRIRSGNFHHDICLMSKDNFSISIDADTIQFTGRGAEKNNFMYELEKAKLWNRNFYAPSNNGKLNLEEFLPKMEELKKKRLDFLSAYPNKAKLSEEFQSFFKIDTQVKFENIVCNYPRRYSYSAKKPLDSLDIPEAYTTIGLLSNRIHDDKIQSKDYIGDLRNYLFQKRKDVMKADTSLSYDEAWDVLVYDSIKGKSQEYLMAAIINSRYDFGQPDSVTLDKFMKMKTDSLSLKTVLAAKNKHEEKQALIGQPLHAEFAETIVIDTAGVEHKFGDIMAQHAGKAVYLDIWSLGCGPCRVAMPYSKILKEKLDGLPVSFVYLTLDQCKGDNCEKVWKNVFDLTKTKHNQFRVKEGFNNRLYRHMNVNWVPVYMIFDKEGKLVDYDAPRPSRAVEKGETELEKQLRKLANEGEPA</sequence>
<feature type="domain" description="Thioredoxin" evidence="5">
    <location>
        <begin position="329"/>
        <end position="489"/>
    </location>
</feature>
<evidence type="ECO:0000256" key="4">
    <source>
        <dbReference type="ARBA" id="ARBA00023284"/>
    </source>
</evidence>
<dbReference type="InterPro" id="IPR012336">
    <property type="entry name" value="Thioredoxin-like_fold"/>
</dbReference>
<dbReference type="InterPro" id="IPR050553">
    <property type="entry name" value="Thioredoxin_ResA/DsbE_sf"/>
</dbReference>
<keyword evidence="3" id="KW-1015">Disulfide bond</keyword>
<accession>A0AAU9D7T2</accession>
<protein>
    <recommendedName>
        <fullName evidence="5">Thioredoxin domain-containing protein</fullName>
    </recommendedName>
</protein>
<dbReference type="InterPro" id="IPR036249">
    <property type="entry name" value="Thioredoxin-like_sf"/>
</dbReference>
<dbReference type="PROSITE" id="PS51352">
    <property type="entry name" value="THIOREDOXIN_2"/>
    <property type="match status" value="1"/>
</dbReference>
<dbReference type="AlphaFoldDB" id="A0AAU9D7T2"/>
<comment type="subcellular location">
    <subcellularLocation>
        <location evidence="1">Cell envelope</location>
    </subcellularLocation>
</comment>
<keyword evidence="4" id="KW-0676">Redox-active center</keyword>
<dbReference type="SUPFAM" id="SSF52833">
    <property type="entry name" value="Thioredoxin-like"/>
    <property type="match status" value="1"/>
</dbReference>